<evidence type="ECO:0000256" key="5">
    <source>
        <dbReference type="RuleBase" id="RU363050"/>
    </source>
</evidence>
<gene>
    <name evidence="8" type="ORF">LUZ62_082400</name>
</gene>
<dbReference type="GO" id="GO:0000278">
    <property type="term" value="P:mitotic cell cycle"/>
    <property type="evidence" value="ECO:0007669"/>
    <property type="project" value="TreeGrafter"/>
</dbReference>
<dbReference type="Pfam" id="PF17681">
    <property type="entry name" value="GCP_N_terminal"/>
    <property type="match status" value="1"/>
</dbReference>
<evidence type="ECO:0000259" key="7">
    <source>
        <dbReference type="Pfam" id="PF17681"/>
    </source>
</evidence>
<comment type="function">
    <text evidence="5">Component of the gamma-tubulin ring complex (gTuRC) which mediates microtubule nucleation.</text>
</comment>
<dbReference type="PANTHER" id="PTHR19302:SF13">
    <property type="entry name" value="GAMMA-TUBULIN COMPLEX COMPONENT 2"/>
    <property type="match status" value="1"/>
</dbReference>
<dbReference type="InterPro" id="IPR041470">
    <property type="entry name" value="GCP_N"/>
</dbReference>
<accession>A0AAV8BXP7</accession>
<dbReference type="PANTHER" id="PTHR19302">
    <property type="entry name" value="GAMMA TUBULIN COMPLEX PROTEIN"/>
    <property type="match status" value="1"/>
</dbReference>
<dbReference type="InterPro" id="IPR042241">
    <property type="entry name" value="GCP_C_sf"/>
</dbReference>
<evidence type="ECO:0000313" key="9">
    <source>
        <dbReference type="Proteomes" id="UP001140206"/>
    </source>
</evidence>
<dbReference type="Proteomes" id="UP001140206">
    <property type="component" value="Chromosome 5"/>
</dbReference>
<dbReference type="GO" id="GO:0043015">
    <property type="term" value="F:gamma-tubulin binding"/>
    <property type="evidence" value="ECO:0007669"/>
    <property type="project" value="InterPro"/>
</dbReference>
<feature type="domain" description="Gamma tubulin complex component C-terminal" evidence="6">
    <location>
        <begin position="364"/>
        <end position="698"/>
    </location>
</feature>
<reference evidence="8" key="1">
    <citation type="submission" date="2022-08" db="EMBL/GenBank/DDBJ databases">
        <authorList>
            <person name="Marques A."/>
        </authorList>
    </citation>
    <scope>NUCLEOTIDE SEQUENCE</scope>
    <source>
        <strain evidence="8">RhyPub2mFocal</strain>
        <tissue evidence="8">Leaves</tissue>
    </source>
</reference>
<protein>
    <recommendedName>
        <fullName evidence="5">Gamma-tubulin complex component</fullName>
    </recommendedName>
</protein>
<evidence type="ECO:0000313" key="8">
    <source>
        <dbReference type="EMBL" id="KAJ4747995.1"/>
    </source>
</evidence>
<name>A0AAV8BXP7_9POAL</name>
<dbReference type="InterPro" id="IPR040457">
    <property type="entry name" value="GCP_C"/>
</dbReference>
<dbReference type="Pfam" id="PF04130">
    <property type="entry name" value="GCP_C_terminal"/>
    <property type="match status" value="1"/>
</dbReference>
<dbReference type="GO" id="GO:0005874">
    <property type="term" value="C:microtubule"/>
    <property type="evidence" value="ECO:0007669"/>
    <property type="project" value="UniProtKB-KW"/>
</dbReference>
<dbReference type="EMBL" id="JAMFTS010000005">
    <property type="protein sequence ID" value="KAJ4747995.1"/>
    <property type="molecule type" value="Genomic_DNA"/>
</dbReference>
<feature type="domain" description="Gamma tubulin complex component protein N-terminal" evidence="7">
    <location>
        <begin position="70"/>
        <end position="361"/>
    </location>
</feature>
<keyword evidence="9" id="KW-1185">Reference proteome</keyword>
<comment type="similarity">
    <text evidence="1 5">Belongs to the TUBGCP family.</text>
</comment>
<dbReference type="GO" id="GO:0000930">
    <property type="term" value="C:gamma-tubulin complex"/>
    <property type="evidence" value="ECO:0007669"/>
    <property type="project" value="TreeGrafter"/>
</dbReference>
<dbReference type="GO" id="GO:0007020">
    <property type="term" value="P:microtubule nucleation"/>
    <property type="evidence" value="ECO:0007669"/>
    <property type="project" value="InterPro"/>
</dbReference>
<evidence type="ECO:0000256" key="2">
    <source>
        <dbReference type="ARBA" id="ARBA00022490"/>
    </source>
</evidence>
<evidence type="ECO:0000256" key="1">
    <source>
        <dbReference type="ARBA" id="ARBA00010337"/>
    </source>
</evidence>
<dbReference type="GO" id="GO:0051011">
    <property type="term" value="F:microtubule minus-end binding"/>
    <property type="evidence" value="ECO:0007669"/>
    <property type="project" value="TreeGrafter"/>
</dbReference>
<dbReference type="Gene3D" id="1.20.120.1900">
    <property type="entry name" value="Gamma-tubulin complex, C-terminal domain"/>
    <property type="match status" value="1"/>
</dbReference>
<organism evidence="8 9">
    <name type="scientific">Rhynchospora pubera</name>
    <dbReference type="NCBI Taxonomy" id="906938"/>
    <lineage>
        <taxon>Eukaryota</taxon>
        <taxon>Viridiplantae</taxon>
        <taxon>Streptophyta</taxon>
        <taxon>Embryophyta</taxon>
        <taxon>Tracheophyta</taxon>
        <taxon>Spermatophyta</taxon>
        <taxon>Magnoliopsida</taxon>
        <taxon>Liliopsida</taxon>
        <taxon>Poales</taxon>
        <taxon>Cyperaceae</taxon>
        <taxon>Cyperoideae</taxon>
        <taxon>Rhynchosporeae</taxon>
        <taxon>Rhynchospora</taxon>
    </lineage>
</organism>
<proteinExistence type="inferred from homology"/>
<dbReference type="GO" id="GO:0000922">
    <property type="term" value="C:spindle pole"/>
    <property type="evidence" value="ECO:0007669"/>
    <property type="project" value="InterPro"/>
</dbReference>
<dbReference type="GO" id="GO:0051225">
    <property type="term" value="P:spindle assembly"/>
    <property type="evidence" value="ECO:0007669"/>
    <property type="project" value="TreeGrafter"/>
</dbReference>
<evidence type="ECO:0000259" key="6">
    <source>
        <dbReference type="Pfam" id="PF04130"/>
    </source>
</evidence>
<keyword evidence="3 5" id="KW-0493">Microtubule</keyword>
<keyword evidence="2 5" id="KW-0963">Cytoplasm</keyword>
<keyword evidence="4 5" id="KW-0206">Cytoskeleton</keyword>
<comment type="caution">
    <text evidence="8">The sequence shown here is derived from an EMBL/GenBank/DDBJ whole genome shotgun (WGS) entry which is preliminary data.</text>
</comment>
<dbReference type="GO" id="GO:0051321">
    <property type="term" value="P:meiotic cell cycle"/>
    <property type="evidence" value="ECO:0007669"/>
    <property type="project" value="TreeGrafter"/>
</dbReference>
<comment type="subcellular location">
    <subcellularLocation>
        <location evidence="5">Cytoplasm</location>
        <location evidence="5">Cytoskeleton</location>
        <location evidence="5">Microtubule organizing center</location>
    </subcellularLocation>
</comment>
<dbReference type="GO" id="GO:0031122">
    <property type="term" value="P:cytoplasmic microtubule organization"/>
    <property type="evidence" value="ECO:0007669"/>
    <property type="project" value="TreeGrafter"/>
</dbReference>
<dbReference type="InterPro" id="IPR007259">
    <property type="entry name" value="GCP"/>
</dbReference>
<dbReference type="AlphaFoldDB" id="A0AAV8BXP7"/>
<sequence length="709" mass="80746">MSDTVPATPRWNLDRPFLTGRFHQEVKSSSSSQMQMTHPSKPLYQFDLTSPGNEKDIASFAVSVQEPFLIEDLLYALVGIEGRYISIKRIRGKEGYVVFQIDTSMDLALQELTSRIFPLCEGYVLVNHFVESRSHFKNGFVNHALAAAIRAFLLDYQAMVAQLEHQFRLGKLSSQGLWFFCQRMMSSMNALAVLVEKAITDNVSGSATLNLLVSQVKAMAGDNAVRSLLERMTECASAAYFKILERWVYEGVIDDPYGEFFISENKSLQKESLTEDYDAKYWEHRYKLKDGVPSFLRSVSYTILTTGKYLNVMRECGHHVQVPLSENSKLTSFGPNHEYLERIKAAYDFASGELLTLIKNKYDLIGKLRSLKRYLLVDQGDFLVHFMDIAREELSKSPKEVSAEKLESLLDLALRMTAAASDPCHEELTCCVEKVSLQKTLATLKDLPGPVSGANDAIDDPELAEPLNITGLETFSLSYKVQWPLSLVISRKALTKYQMIFRLLFHCKHVSRQLCTAWQLHQGFRACKILGTPISRSSILCRSMLKFINSLLHYLTFEVLEPNWHMMHDRLLTAKSIDEVIEFHDLFLHKCLKECLLLMPQLLKKVEKLKALCLRYATSIQVLIPSMNMLPERDTKLATTARIKQSQLKEQQLKLALENTVISDSIMKFENEFNVELQSLVPILSRNNSQSEPYLTHLAQCILGIRSDQ</sequence>
<evidence type="ECO:0000256" key="4">
    <source>
        <dbReference type="ARBA" id="ARBA00023212"/>
    </source>
</evidence>
<evidence type="ECO:0000256" key="3">
    <source>
        <dbReference type="ARBA" id="ARBA00022701"/>
    </source>
</evidence>